<gene>
    <name evidence="1" type="ORF">OIU84_001758</name>
</gene>
<comment type="caution">
    <text evidence="1">The sequence shown here is derived from an EMBL/GenBank/DDBJ whole genome shotgun (WGS) entry which is preliminary data.</text>
</comment>
<reference evidence="1 2" key="1">
    <citation type="journal article" date="2023" name="Int. J. Mol. Sci.">
        <title>De Novo Assembly and Annotation of 11 Diverse Shrub Willow (Salix) Genomes Reveals Novel Gene Organization in Sex-Linked Regions.</title>
        <authorList>
            <person name="Hyden B."/>
            <person name="Feng K."/>
            <person name="Yates T.B."/>
            <person name="Jawdy S."/>
            <person name="Cereghino C."/>
            <person name="Smart L.B."/>
            <person name="Muchero W."/>
        </authorList>
    </citation>
    <scope>NUCLEOTIDE SEQUENCE [LARGE SCALE GENOMIC DNA]</scope>
    <source>
        <tissue evidence="1">Shoot tip</tissue>
    </source>
</reference>
<proteinExistence type="predicted"/>
<evidence type="ECO:0000313" key="2">
    <source>
        <dbReference type="Proteomes" id="UP001162972"/>
    </source>
</evidence>
<dbReference type="AlphaFoldDB" id="A0AAD6K979"/>
<protein>
    <submittedName>
        <fullName evidence="1">Uncharacterized protein</fullName>
    </submittedName>
</protein>
<dbReference type="Proteomes" id="UP001162972">
    <property type="component" value="Chromosome 12"/>
</dbReference>
<keyword evidence="2" id="KW-1185">Reference proteome</keyword>
<name>A0AAD6K979_9ROSI</name>
<organism evidence="1 2">
    <name type="scientific">Salix udensis</name>
    <dbReference type="NCBI Taxonomy" id="889485"/>
    <lineage>
        <taxon>Eukaryota</taxon>
        <taxon>Viridiplantae</taxon>
        <taxon>Streptophyta</taxon>
        <taxon>Embryophyta</taxon>
        <taxon>Tracheophyta</taxon>
        <taxon>Spermatophyta</taxon>
        <taxon>Magnoliopsida</taxon>
        <taxon>eudicotyledons</taxon>
        <taxon>Gunneridae</taxon>
        <taxon>Pentapetalae</taxon>
        <taxon>rosids</taxon>
        <taxon>fabids</taxon>
        <taxon>Malpighiales</taxon>
        <taxon>Salicaceae</taxon>
        <taxon>Saliceae</taxon>
        <taxon>Salix</taxon>
    </lineage>
</organism>
<evidence type="ECO:0000313" key="1">
    <source>
        <dbReference type="EMBL" id="KAJ6418455.1"/>
    </source>
</evidence>
<sequence length="54" mass="6328">MKLKRWGSVAFNTRESSSSMIVMYLCIYNCNESLNCSCNKIHIYRKTCCNVPWT</sequence>
<accession>A0AAD6K979</accession>
<dbReference type="EMBL" id="JAPFFJ010000010">
    <property type="protein sequence ID" value="KAJ6418455.1"/>
    <property type="molecule type" value="Genomic_DNA"/>
</dbReference>